<evidence type="ECO:0000256" key="1">
    <source>
        <dbReference type="SAM" id="Phobius"/>
    </source>
</evidence>
<feature type="transmembrane region" description="Helical" evidence="1">
    <location>
        <begin position="12"/>
        <end position="33"/>
    </location>
</feature>
<keyword evidence="3" id="KW-1185">Reference proteome</keyword>
<dbReference type="EMBL" id="JACRSU010000001">
    <property type="protein sequence ID" value="MBC8539768.1"/>
    <property type="molecule type" value="Genomic_DNA"/>
</dbReference>
<sequence>MKSISDLKKFFGQIMNTKILVIIFIVGIGLMMLPSGGTKEKKEVVEQQISGTAYKEEIEKQLKSILSSVKGAGNVEVMVTLEDDGQTIFAADEKSASQIEGEAKQNTDEKTYVLKNDAGGGESPVVLKKSRPAVSGVLVIATGAKDAETKNELLNAVRAVLGVKAHRIEVLERK</sequence>
<keyword evidence="1" id="KW-0472">Membrane</keyword>
<comment type="caution">
    <text evidence="2">The sequence shown here is derived from an EMBL/GenBank/DDBJ whole genome shotgun (WGS) entry which is preliminary data.</text>
</comment>
<dbReference type="RefSeq" id="WP_249310973.1">
    <property type="nucleotide sequence ID" value="NZ_JACRSU010000001.1"/>
</dbReference>
<dbReference type="Proteomes" id="UP000611762">
    <property type="component" value="Unassembled WGS sequence"/>
</dbReference>
<proteinExistence type="predicted"/>
<keyword evidence="1" id="KW-1133">Transmembrane helix</keyword>
<keyword evidence="1" id="KW-0812">Transmembrane</keyword>
<accession>A0A926DJ06</accession>
<evidence type="ECO:0000313" key="2">
    <source>
        <dbReference type="EMBL" id="MBC8539768.1"/>
    </source>
</evidence>
<reference evidence="2" key="1">
    <citation type="submission" date="2020-08" db="EMBL/GenBank/DDBJ databases">
        <title>Genome public.</title>
        <authorList>
            <person name="Liu C."/>
            <person name="Sun Q."/>
        </authorList>
    </citation>
    <scope>NUCLEOTIDE SEQUENCE</scope>
    <source>
        <strain evidence="2">H8</strain>
    </source>
</reference>
<protein>
    <recommendedName>
        <fullName evidence="4">Stage III sporulation protein AG</fullName>
    </recommendedName>
</protein>
<gene>
    <name evidence="2" type="ORF">H8698_02105</name>
</gene>
<name>A0A926DJ06_9FIRM</name>
<organism evidence="2 3">
    <name type="scientific">Congzhengia minquanensis</name>
    <dbReference type="NCBI Taxonomy" id="2763657"/>
    <lineage>
        <taxon>Bacteria</taxon>
        <taxon>Bacillati</taxon>
        <taxon>Bacillota</taxon>
        <taxon>Clostridia</taxon>
        <taxon>Eubacteriales</taxon>
        <taxon>Oscillospiraceae</taxon>
        <taxon>Congzhengia</taxon>
    </lineage>
</organism>
<dbReference type="AlphaFoldDB" id="A0A926DJ06"/>
<evidence type="ECO:0000313" key="3">
    <source>
        <dbReference type="Proteomes" id="UP000611762"/>
    </source>
</evidence>
<evidence type="ECO:0008006" key="4">
    <source>
        <dbReference type="Google" id="ProtNLM"/>
    </source>
</evidence>